<organism evidence="1 2">
    <name type="scientific">Psophocarpus tetragonolobus</name>
    <name type="common">Winged bean</name>
    <name type="synonym">Dolichos tetragonolobus</name>
    <dbReference type="NCBI Taxonomy" id="3891"/>
    <lineage>
        <taxon>Eukaryota</taxon>
        <taxon>Viridiplantae</taxon>
        <taxon>Streptophyta</taxon>
        <taxon>Embryophyta</taxon>
        <taxon>Tracheophyta</taxon>
        <taxon>Spermatophyta</taxon>
        <taxon>Magnoliopsida</taxon>
        <taxon>eudicotyledons</taxon>
        <taxon>Gunneridae</taxon>
        <taxon>Pentapetalae</taxon>
        <taxon>rosids</taxon>
        <taxon>fabids</taxon>
        <taxon>Fabales</taxon>
        <taxon>Fabaceae</taxon>
        <taxon>Papilionoideae</taxon>
        <taxon>50 kb inversion clade</taxon>
        <taxon>NPAAA clade</taxon>
        <taxon>indigoferoid/millettioid clade</taxon>
        <taxon>Phaseoleae</taxon>
        <taxon>Psophocarpus</taxon>
    </lineage>
</organism>
<reference evidence="1 2" key="1">
    <citation type="submission" date="2024-01" db="EMBL/GenBank/DDBJ databases">
        <title>The genomes of 5 underutilized Papilionoideae crops provide insights into root nodulation and disease resistanc.</title>
        <authorList>
            <person name="Jiang F."/>
        </authorList>
    </citation>
    <scope>NUCLEOTIDE SEQUENCE [LARGE SCALE GENOMIC DNA]</scope>
    <source>
        <strain evidence="1">DUOXIRENSHENG_FW03</strain>
        <tissue evidence="1">Leaves</tissue>
    </source>
</reference>
<gene>
    <name evidence="1" type="ORF">VNO78_30499</name>
</gene>
<keyword evidence="2" id="KW-1185">Reference proteome</keyword>
<dbReference type="EMBL" id="JAYMYS010000008">
    <property type="protein sequence ID" value="KAK7384796.1"/>
    <property type="molecule type" value="Genomic_DNA"/>
</dbReference>
<evidence type="ECO:0000313" key="1">
    <source>
        <dbReference type="EMBL" id="KAK7384796.1"/>
    </source>
</evidence>
<accession>A0AAN9X6S4</accession>
<dbReference type="AlphaFoldDB" id="A0AAN9X6S4"/>
<sequence>MMMMMITPQSLSKSFSYTHTLNFEPSRTTNIHSPINSTSFHSPSQLLSRFDADPTRTSAVCFALAPIADHAPPCRKSVVVP</sequence>
<dbReference type="Proteomes" id="UP001386955">
    <property type="component" value="Unassembled WGS sequence"/>
</dbReference>
<protein>
    <submittedName>
        <fullName evidence="1">Uncharacterized protein</fullName>
    </submittedName>
</protein>
<evidence type="ECO:0000313" key="2">
    <source>
        <dbReference type="Proteomes" id="UP001386955"/>
    </source>
</evidence>
<name>A0AAN9X6S4_PSOTE</name>
<proteinExistence type="predicted"/>
<comment type="caution">
    <text evidence="1">The sequence shown here is derived from an EMBL/GenBank/DDBJ whole genome shotgun (WGS) entry which is preliminary data.</text>
</comment>